<organism evidence="1 2">
    <name type="scientific">Bodo saltans</name>
    <name type="common">Flagellated protozoan</name>
    <dbReference type="NCBI Taxonomy" id="75058"/>
    <lineage>
        <taxon>Eukaryota</taxon>
        <taxon>Discoba</taxon>
        <taxon>Euglenozoa</taxon>
        <taxon>Kinetoplastea</taxon>
        <taxon>Metakinetoplastina</taxon>
        <taxon>Eubodonida</taxon>
        <taxon>Bodonidae</taxon>
        <taxon>Bodo</taxon>
    </lineage>
</organism>
<dbReference type="AlphaFoldDB" id="A0A0S4JZ13"/>
<sequence>MTFSAPPTMNDHSLHNTAAVSSLCQIEALALRLDAASRAHADVMNTARSAVNVLRLLNDTPSPHQILSGSELARPPQPKQLFASAALTTAASNFLASIDTQSDRMKKALDGANIKLQLQTTLVDQFRERSSTLLDIFDASSLRSSTHALAERPSSLYAMNLRKVLRQRESMRRCARQNHVADLHSVSTGEKSLFQLDNVGHSVDTNAAAISQQLDAQLSALLRSLQGNLGQLRRQRAAVVDAIDQRIECLMETTAVTS</sequence>
<accession>A0A0S4JZ13</accession>
<evidence type="ECO:0000313" key="1">
    <source>
        <dbReference type="EMBL" id="CUG93825.1"/>
    </source>
</evidence>
<evidence type="ECO:0000313" key="2">
    <source>
        <dbReference type="Proteomes" id="UP000051952"/>
    </source>
</evidence>
<dbReference type="VEuPathDB" id="TriTrypDB:BSAL_45175"/>
<name>A0A0S4JZ13_BODSA</name>
<protein>
    <submittedName>
        <fullName evidence="1">Uncharacterized protein</fullName>
    </submittedName>
</protein>
<reference evidence="2" key="1">
    <citation type="submission" date="2015-09" db="EMBL/GenBank/DDBJ databases">
        <authorList>
            <consortium name="Pathogen Informatics"/>
        </authorList>
    </citation>
    <scope>NUCLEOTIDE SEQUENCE [LARGE SCALE GENOMIC DNA]</scope>
    <source>
        <strain evidence="2">Lake Konstanz</strain>
    </source>
</reference>
<dbReference type="EMBL" id="CYKH01002198">
    <property type="protein sequence ID" value="CUG93825.1"/>
    <property type="molecule type" value="Genomic_DNA"/>
</dbReference>
<gene>
    <name evidence="1" type="ORF">BSAL_45175</name>
</gene>
<dbReference type="Proteomes" id="UP000051952">
    <property type="component" value="Unassembled WGS sequence"/>
</dbReference>
<proteinExistence type="predicted"/>
<keyword evidence="2" id="KW-1185">Reference proteome</keyword>